<name>A0A5J4SEW8_9ZZZZ</name>
<organism evidence="1">
    <name type="scientific">termite gut metagenome</name>
    <dbReference type="NCBI Taxonomy" id="433724"/>
    <lineage>
        <taxon>unclassified sequences</taxon>
        <taxon>metagenomes</taxon>
        <taxon>organismal metagenomes</taxon>
    </lineage>
</organism>
<proteinExistence type="predicted"/>
<gene>
    <name evidence="1" type="ORF">EZS27_007811</name>
</gene>
<evidence type="ECO:0000313" key="1">
    <source>
        <dbReference type="EMBL" id="KAA6344577.1"/>
    </source>
</evidence>
<protein>
    <submittedName>
        <fullName evidence="1">Uncharacterized protein</fullName>
    </submittedName>
</protein>
<reference evidence="1" key="1">
    <citation type="submission" date="2019-03" db="EMBL/GenBank/DDBJ databases">
        <title>Single cell metagenomics reveals metabolic interactions within the superorganism composed of flagellate Streblomastix strix and complex community of Bacteroidetes bacteria on its surface.</title>
        <authorList>
            <person name="Treitli S.C."/>
            <person name="Kolisko M."/>
            <person name="Husnik F."/>
            <person name="Keeling P."/>
            <person name="Hampl V."/>
        </authorList>
    </citation>
    <scope>NUCLEOTIDE SEQUENCE</scope>
    <source>
        <strain evidence="1">STM</strain>
    </source>
</reference>
<comment type="caution">
    <text evidence="1">The sequence shown here is derived from an EMBL/GenBank/DDBJ whole genome shotgun (WGS) entry which is preliminary data.</text>
</comment>
<dbReference type="EMBL" id="SNRY01000211">
    <property type="protein sequence ID" value="KAA6344577.1"/>
    <property type="molecule type" value="Genomic_DNA"/>
</dbReference>
<dbReference type="PROSITE" id="PS51257">
    <property type="entry name" value="PROKAR_LIPOPROTEIN"/>
    <property type="match status" value="1"/>
</dbReference>
<sequence length="139" mass="16117">MKKNCILLVSTVLFSCNDRQRITRDEIIGKYEHLSTVAPWNGVKNSIELNIDSTFKHSISRNDSIIVKEIGIWKYRDDYNLNLITFDSFTNYIQYQTEEMIKGETSFTVKKLFGGIYLPVIIPYDPDGSPIVPKYKKVK</sequence>
<accession>A0A5J4SEW8</accession>
<dbReference type="AlphaFoldDB" id="A0A5J4SEW8"/>